<feature type="compositionally biased region" description="Low complexity" evidence="1">
    <location>
        <begin position="56"/>
        <end position="80"/>
    </location>
</feature>
<name>A0A6A7AGU0_9PLEO</name>
<sequence>MNSFGPAIAESNRIRAAAVANDTHTAQLAQRVHNCEAEIARLRGIIERSFGVHHTGNAAYGGNNASGAGPATGSGSAHGSQYPSNSGGGYAATIASSEASTTPRAGPARPNVNNKQAQAKTEPKDDTKNLPLVVDVDM</sequence>
<reference evidence="2" key="1">
    <citation type="journal article" date="2020" name="Stud. Mycol.">
        <title>101 Dothideomycetes genomes: a test case for predicting lifestyles and emergence of pathogens.</title>
        <authorList>
            <person name="Haridas S."/>
            <person name="Albert R."/>
            <person name="Binder M."/>
            <person name="Bloem J."/>
            <person name="Labutti K."/>
            <person name="Salamov A."/>
            <person name="Andreopoulos B."/>
            <person name="Baker S."/>
            <person name="Barry K."/>
            <person name="Bills G."/>
            <person name="Bluhm B."/>
            <person name="Cannon C."/>
            <person name="Castanera R."/>
            <person name="Culley D."/>
            <person name="Daum C."/>
            <person name="Ezra D."/>
            <person name="Gonzalez J."/>
            <person name="Henrissat B."/>
            <person name="Kuo A."/>
            <person name="Liang C."/>
            <person name="Lipzen A."/>
            <person name="Lutzoni F."/>
            <person name="Magnuson J."/>
            <person name="Mondo S."/>
            <person name="Nolan M."/>
            <person name="Ohm R."/>
            <person name="Pangilinan J."/>
            <person name="Park H.-J."/>
            <person name="Ramirez L."/>
            <person name="Alfaro M."/>
            <person name="Sun H."/>
            <person name="Tritt A."/>
            <person name="Yoshinaga Y."/>
            <person name="Zwiers L.-H."/>
            <person name="Turgeon B."/>
            <person name="Goodwin S."/>
            <person name="Spatafora J."/>
            <person name="Crous P."/>
            <person name="Grigoriev I."/>
        </authorList>
    </citation>
    <scope>NUCLEOTIDE SEQUENCE</scope>
    <source>
        <strain evidence="2">CBS 113818</strain>
    </source>
</reference>
<dbReference type="AlphaFoldDB" id="A0A6A7AGU0"/>
<accession>A0A6A7AGU0</accession>
<protein>
    <submittedName>
        <fullName evidence="2">Uncharacterized protein</fullName>
    </submittedName>
</protein>
<feature type="region of interest" description="Disordered" evidence="1">
    <location>
        <begin position="55"/>
        <end position="138"/>
    </location>
</feature>
<feature type="compositionally biased region" description="Low complexity" evidence="1">
    <location>
        <begin position="91"/>
        <end position="102"/>
    </location>
</feature>
<proteinExistence type="predicted"/>
<keyword evidence="3" id="KW-1185">Reference proteome</keyword>
<gene>
    <name evidence="2" type="ORF">CC86DRAFT_400672</name>
</gene>
<dbReference type="Proteomes" id="UP000799424">
    <property type="component" value="Unassembled WGS sequence"/>
</dbReference>
<organism evidence="2 3">
    <name type="scientific">Ophiobolus disseminans</name>
    <dbReference type="NCBI Taxonomy" id="1469910"/>
    <lineage>
        <taxon>Eukaryota</taxon>
        <taxon>Fungi</taxon>
        <taxon>Dikarya</taxon>
        <taxon>Ascomycota</taxon>
        <taxon>Pezizomycotina</taxon>
        <taxon>Dothideomycetes</taxon>
        <taxon>Pleosporomycetidae</taxon>
        <taxon>Pleosporales</taxon>
        <taxon>Pleosporineae</taxon>
        <taxon>Phaeosphaeriaceae</taxon>
        <taxon>Ophiobolus</taxon>
    </lineage>
</organism>
<evidence type="ECO:0000313" key="3">
    <source>
        <dbReference type="Proteomes" id="UP000799424"/>
    </source>
</evidence>
<evidence type="ECO:0000256" key="1">
    <source>
        <dbReference type="SAM" id="MobiDB-lite"/>
    </source>
</evidence>
<dbReference type="EMBL" id="MU006217">
    <property type="protein sequence ID" value="KAF2831887.1"/>
    <property type="molecule type" value="Genomic_DNA"/>
</dbReference>
<evidence type="ECO:0000313" key="2">
    <source>
        <dbReference type="EMBL" id="KAF2831887.1"/>
    </source>
</evidence>